<dbReference type="InterPro" id="IPR003594">
    <property type="entry name" value="HATPase_dom"/>
</dbReference>
<comment type="catalytic activity">
    <reaction evidence="1">
        <text>ATP + protein L-histidine = ADP + protein N-phospho-L-histidine.</text>
        <dbReference type="EC" id="2.7.13.3"/>
    </reaction>
</comment>
<accession>A0ABU8I1V8</accession>
<dbReference type="Gene3D" id="3.40.50.2300">
    <property type="match status" value="1"/>
</dbReference>
<dbReference type="CDD" id="cd17569">
    <property type="entry name" value="REC_HupR-like"/>
    <property type="match status" value="1"/>
</dbReference>
<keyword evidence="3 9" id="KW-0597">Phosphoprotein</keyword>
<gene>
    <name evidence="12" type="ORF">VJ786_02255</name>
</gene>
<evidence type="ECO:0000256" key="9">
    <source>
        <dbReference type="PROSITE-ProRule" id="PRU00169"/>
    </source>
</evidence>
<feature type="modified residue" description="4-aspartylphosphate" evidence="9">
    <location>
        <position position="55"/>
    </location>
</feature>
<evidence type="ECO:0000256" key="7">
    <source>
        <dbReference type="ARBA" id="ARBA00022840"/>
    </source>
</evidence>
<keyword evidence="8" id="KW-0902">Two-component regulatory system</keyword>
<dbReference type="SMART" id="SM00388">
    <property type="entry name" value="HisKA"/>
    <property type="match status" value="1"/>
</dbReference>
<evidence type="ECO:0000256" key="3">
    <source>
        <dbReference type="ARBA" id="ARBA00022553"/>
    </source>
</evidence>
<dbReference type="PANTHER" id="PTHR42878">
    <property type="entry name" value="TWO-COMPONENT HISTIDINE KINASE"/>
    <property type="match status" value="1"/>
</dbReference>
<evidence type="ECO:0000259" key="11">
    <source>
        <dbReference type="PROSITE" id="PS50110"/>
    </source>
</evidence>
<keyword evidence="6 12" id="KW-0418">Kinase</keyword>
<dbReference type="GO" id="GO:0016301">
    <property type="term" value="F:kinase activity"/>
    <property type="evidence" value="ECO:0007669"/>
    <property type="project" value="UniProtKB-KW"/>
</dbReference>
<dbReference type="PANTHER" id="PTHR42878:SF7">
    <property type="entry name" value="SENSOR HISTIDINE KINASE GLRK"/>
    <property type="match status" value="1"/>
</dbReference>
<keyword evidence="7" id="KW-0067">ATP-binding</keyword>
<dbReference type="CDD" id="cd00082">
    <property type="entry name" value="HisKA"/>
    <property type="match status" value="1"/>
</dbReference>
<dbReference type="CDD" id="cd00075">
    <property type="entry name" value="HATPase"/>
    <property type="match status" value="1"/>
</dbReference>
<dbReference type="SUPFAM" id="SSF52172">
    <property type="entry name" value="CheY-like"/>
    <property type="match status" value="1"/>
</dbReference>
<name>A0ABU8I1V8_9SPHI</name>
<protein>
    <recommendedName>
        <fullName evidence="2">histidine kinase</fullName>
        <ecNumber evidence="2">2.7.13.3</ecNumber>
    </recommendedName>
</protein>
<dbReference type="Pfam" id="PF02518">
    <property type="entry name" value="HATPase_c"/>
    <property type="match status" value="1"/>
</dbReference>
<dbReference type="InterPro" id="IPR011006">
    <property type="entry name" value="CheY-like_superfamily"/>
</dbReference>
<evidence type="ECO:0000256" key="8">
    <source>
        <dbReference type="ARBA" id="ARBA00023012"/>
    </source>
</evidence>
<dbReference type="InterPro" id="IPR050351">
    <property type="entry name" value="BphY/WalK/GraS-like"/>
</dbReference>
<evidence type="ECO:0000313" key="12">
    <source>
        <dbReference type="EMBL" id="MEI5983717.1"/>
    </source>
</evidence>
<dbReference type="InterPro" id="IPR005467">
    <property type="entry name" value="His_kinase_dom"/>
</dbReference>
<evidence type="ECO:0000256" key="5">
    <source>
        <dbReference type="ARBA" id="ARBA00022741"/>
    </source>
</evidence>
<dbReference type="InterPro" id="IPR036097">
    <property type="entry name" value="HisK_dim/P_sf"/>
</dbReference>
<dbReference type="InterPro" id="IPR036890">
    <property type="entry name" value="HATPase_C_sf"/>
</dbReference>
<dbReference type="PROSITE" id="PS50110">
    <property type="entry name" value="RESPONSE_REGULATORY"/>
    <property type="match status" value="1"/>
</dbReference>
<comment type="caution">
    <text evidence="12">The sequence shown here is derived from an EMBL/GenBank/DDBJ whole genome shotgun (WGS) entry which is preliminary data.</text>
</comment>
<dbReference type="Pfam" id="PF00072">
    <property type="entry name" value="Response_reg"/>
    <property type="match status" value="1"/>
</dbReference>
<keyword evidence="5" id="KW-0547">Nucleotide-binding</keyword>
<dbReference type="RefSeq" id="WP_336557163.1">
    <property type="nucleotide sequence ID" value="NZ_JAYLLN010000003.1"/>
</dbReference>
<keyword evidence="4" id="KW-0808">Transferase</keyword>
<dbReference type="InterPro" id="IPR003661">
    <property type="entry name" value="HisK_dim/P_dom"/>
</dbReference>
<keyword evidence="13" id="KW-1185">Reference proteome</keyword>
<dbReference type="Gene3D" id="1.10.287.130">
    <property type="match status" value="1"/>
</dbReference>
<dbReference type="SMART" id="SM00448">
    <property type="entry name" value="REC"/>
    <property type="match status" value="1"/>
</dbReference>
<evidence type="ECO:0000256" key="4">
    <source>
        <dbReference type="ARBA" id="ARBA00022679"/>
    </source>
</evidence>
<dbReference type="SUPFAM" id="SSF55874">
    <property type="entry name" value="ATPase domain of HSP90 chaperone/DNA topoisomerase II/histidine kinase"/>
    <property type="match status" value="1"/>
</dbReference>
<evidence type="ECO:0000256" key="6">
    <source>
        <dbReference type="ARBA" id="ARBA00022777"/>
    </source>
</evidence>
<evidence type="ECO:0000259" key="10">
    <source>
        <dbReference type="PROSITE" id="PS50109"/>
    </source>
</evidence>
<dbReference type="Proteomes" id="UP001363035">
    <property type="component" value="Unassembled WGS sequence"/>
</dbReference>
<dbReference type="Gene3D" id="3.30.565.10">
    <property type="entry name" value="Histidine kinase-like ATPase, C-terminal domain"/>
    <property type="match status" value="1"/>
</dbReference>
<evidence type="ECO:0000313" key="13">
    <source>
        <dbReference type="Proteomes" id="UP001363035"/>
    </source>
</evidence>
<dbReference type="EC" id="2.7.13.3" evidence="2"/>
<evidence type="ECO:0000256" key="2">
    <source>
        <dbReference type="ARBA" id="ARBA00012438"/>
    </source>
</evidence>
<sequence>MEKKFDILYIDDEQANLYSFKALLRLRYNVHITDNTTEALNLLTMNPNIRIIFCDQKMPGEQGVEFFERIQVDFPRPVRILLTAYADPQIVLDSINRGHVFRFMGKPWNEGELLSCIEEANRYYLANTLLDQRNQELVKAYDELDKFSYSVSHDLKDPLAGMMSAIKLALEFNSVDQLHEILKLMSKSLVKLEDYIDSLRDYYLLRRGGLNLSKIDFQEVFDDLTDFYKVYANGSGVNLDTRVDQVYAFINDRSIIELIIHNLVSNAIKYQKETEKNKSIFLSVVTHPDHAVLEVMDNGIGIPKESQQIIFNLFQRASDQAHGMGFGLYNVKSAIQKLSGEILVDSELGMGATFKVIIPTK</sequence>
<dbReference type="InterPro" id="IPR001789">
    <property type="entry name" value="Sig_transdc_resp-reg_receiver"/>
</dbReference>
<dbReference type="Pfam" id="PF00512">
    <property type="entry name" value="HisKA"/>
    <property type="match status" value="1"/>
</dbReference>
<dbReference type="PRINTS" id="PR00344">
    <property type="entry name" value="BCTRLSENSOR"/>
</dbReference>
<feature type="domain" description="Response regulatory" evidence="11">
    <location>
        <begin position="6"/>
        <end position="121"/>
    </location>
</feature>
<dbReference type="PROSITE" id="PS50109">
    <property type="entry name" value="HIS_KIN"/>
    <property type="match status" value="1"/>
</dbReference>
<dbReference type="EMBL" id="JAYLLN010000003">
    <property type="protein sequence ID" value="MEI5983717.1"/>
    <property type="molecule type" value="Genomic_DNA"/>
</dbReference>
<reference evidence="12 13" key="1">
    <citation type="submission" date="2024-01" db="EMBL/GenBank/DDBJ databases">
        <title>Sphingobacterium tenebrionis sp. nov., a novel endophyte isolated from tenebrio molitor intestines.</title>
        <authorList>
            <person name="Zhang C."/>
        </authorList>
    </citation>
    <scope>NUCLEOTIDE SEQUENCE [LARGE SCALE GENOMIC DNA]</scope>
    <source>
        <strain evidence="12 13">PU5-4</strain>
    </source>
</reference>
<organism evidence="12 13">
    <name type="scientific">Sphingobacterium tenebrionis</name>
    <dbReference type="NCBI Taxonomy" id="3111775"/>
    <lineage>
        <taxon>Bacteria</taxon>
        <taxon>Pseudomonadati</taxon>
        <taxon>Bacteroidota</taxon>
        <taxon>Sphingobacteriia</taxon>
        <taxon>Sphingobacteriales</taxon>
        <taxon>Sphingobacteriaceae</taxon>
        <taxon>Sphingobacterium</taxon>
    </lineage>
</organism>
<dbReference type="SUPFAM" id="SSF47384">
    <property type="entry name" value="Homodimeric domain of signal transducing histidine kinase"/>
    <property type="match status" value="1"/>
</dbReference>
<dbReference type="SMART" id="SM00387">
    <property type="entry name" value="HATPase_c"/>
    <property type="match status" value="1"/>
</dbReference>
<dbReference type="InterPro" id="IPR004358">
    <property type="entry name" value="Sig_transdc_His_kin-like_C"/>
</dbReference>
<evidence type="ECO:0000256" key="1">
    <source>
        <dbReference type="ARBA" id="ARBA00000085"/>
    </source>
</evidence>
<proteinExistence type="predicted"/>
<feature type="domain" description="Histidine kinase" evidence="10">
    <location>
        <begin position="150"/>
        <end position="361"/>
    </location>
</feature>